<keyword evidence="4" id="KW-1185">Reference proteome</keyword>
<organism evidence="3 4">
    <name type="scientific">Legionella geestiana</name>
    <dbReference type="NCBI Taxonomy" id="45065"/>
    <lineage>
        <taxon>Bacteria</taxon>
        <taxon>Pseudomonadati</taxon>
        <taxon>Pseudomonadota</taxon>
        <taxon>Gammaproteobacteria</taxon>
        <taxon>Legionellales</taxon>
        <taxon>Legionellaceae</taxon>
        <taxon>Legionella</taxon>
    </lineage>
</organism>
<feature type="domain" description="EamA" evidence="2">
    <location>
        <begin position="153"/>
        <end position="285"/>
    </location>
</feature>
<dbReference type="GO" id="GO:0016020">
    <property type="term" value="C:membrane"/>
    <property type="evidence" value="ECO:0007669"/>
    <property type="project" value="InterPro"/>
</dbReference>
<dbReference type="PATRIC" id="fig|45065.4.peg.1555"/>
<feature type="transmembrane region" description="Helical" evidence="1">
    <location>
        <begin position="12"/>
        <end position="29"/>
    </location>
</feature>
<feature type="transmembrane region" description="Helical" evidence="1">
    <location>
        <begin position="183"/>
        <end position="200"/>
    </location>
</feature>
<keyword evidence="1" id="KW-1133">Transmembrane helix</keyword>
<feature type="domain" description="EamA" evidence="2">
    <location>
        <begin position="9"/>
        <end position="142"/>
    </location>
</feature>
<evidence type="ECO:0000259" key="2">
    <source>
        <dbReference type="Pfam" id="PF00892"/>
    </source>
</evidence>
<feature type="transmembrane region" description="Helical" evidence="1">
    <location>
        <begin position="268"/>
        <end position="285"/>
    </location>
</feature>
<sequence>MGNITPRQKGILYATLSGVFFGLLGFYGVRVMQTGMSVFTMLFWRYLVASMCMMLVCMLSRDTSRAPPMELAKVFLWGVLFYSGSSIFYFLASQTLGTGLSMALLYTYPAMVMLAGLLFQGRIPGLYSLLALLVMMPGLWALTLGGSFHITALGMVWGLLSALTYSLYVLISKDSPVNPMLSTLMVSLGCLVTCLGGALVEGSFSMPQTAACWEYILILAIVCTSLPIVLLLKGLELLSPLEVSILSVLEPVFILFFGITLLHETLSLAQALGALLLIGGSLLSLREPMDVNAERTDCQYTPR</sequence>
<evidence type="ECO:0000313" key="4">
    <source>
        <dbReference type="Proteomes" id="UP000054785"/>
    </source>
</evidence>
<gene>
    <name evidence="3" type="ORF">Lgee_1437</name>
</gene>
<dbReference type="InterPro" id="IPR000620">
    <property type="entry name" value="EamA_dom"/>
</dbReference>
<dbReference type="Proteomes" id="UP000054785">
    <property type="component" value="Unassembled WGS sequence"/>
</dbReference>
<name>A0A0W0TTL8_9GAMM</name>
<feature type="transmembrane region" description="Helical" evidence="1">
    <location>
        <begin position="126"/>
        <end position="144"/>
    </location>
</feature>
<dbReference type="RefSeq" id="WP_028387505.1">
    <property type="nucleotide sequence ID" value="NZ_CAAAHN010000024.1"/>
</dbReference>
<keyword evidence="1" id="KW-0472">Membrane</keyword>
<feature type="transmembrane region" description="Helical" evidence="1">
    <location>
        <begin position="150"/>
        <end position="171"/>
    </location>
</feature>
<protein>
    <submittedName>
        <fullName evidence="3">Integral membrane protein</fullName>
    </submittedName>
</protein>
<comment type="caution">
    <text evidence="3">The sequence shown here is derived from an EMBL/GenBank/DDBJ whole genome shotgun (WGS) entry which is preliminary data.</text>
</comment>
<dbReference type="SUPFAM" id="SSF103481">
    <property type="entry name" value="Multidrug resistance efflux transporter EmrE"/>
    <property type="match status" value="2"/>
</dbReference>
<dbReference type="AlphaFoldDB" id="A0A0W0TTL8"/>
<dbReference type="InterPro" id="IPR037185">
    <property type="entry name" value="EmrE-like"/>
</dbReference>
<dbReference type="PANTHER" id="PTHR22911">
    <property type="entry name" value="ACYL-MALONYL CONDENSING ENZYME-RELATED"/>
    <property type="match status" value="1"/>
</dbReference>
<feature type="transmembrane region" description="Helical" evidence="1">
    <location>
        <begin position="212"/>
        <end position="232"/>
    </location>
</feature>
<proteinExistence type="predicted"/>
<evidence type="ECO:0000256" key="1">
    <source>
        <dbReference type="SAM" id="Phobius"/>
    </source>
</evidence>
<accession>A0A0W0TTL8</accession>
<dbReference type="Pfam" id="PF00892">
    <property type="entry name" value="EamA"/>
    <property type="match status" value="2"/>
</dbReference>
<reference evidence="3 4" key="1">
    <citation type="submission" date="2015-11" db="EMBL/GenBank/DDBJ databases">
        <title>Genomic analysis of 38 Legionella species identifies large and diverse effector repertoires.</title>
        <authorList>
            <person name="Burstein D."/>
            <person name="Amaro F."/>
            <person name="Zusman T."/>
            <person name="Lifshitz Z."/>
            <person name="Cohen O."/>
            <person name="Gilbert J.A."/>
            <person name="Pupko T."/>
            <person name="Shuman H.A."/>
            <person name="Segal G."/>
        </authorList>
    </citation>
    <scope>NUCLEOTIDE SEQUENCE [LARGE SCALE GENOMIC DNA]</scope>
    <source>
        <strain evidence="3 4">ATCC 49504</strain>
    </source>
</reference>
<dbReference type="STRING" id="45065.Lgee_1437"/>
<feature type="transmembrane region" description="Helical" evidence="1">
    <location>
        <begin position="244"/>
        <end position="262"/>
    </location>
</feature>
<keyword evidence="1" id="KW-0812">Transmembrane</keyword>
<feature type="transmembrane region" description="Helical" evidence="1">
    <location>
        <begin position="71"/>
        <end position="92"/>
    </location>
</feature>
<feature type="transmembrane region" description="Helical" evidence="1">
    <location>
        <begin position="98"/>
        <end position="119"/>
    </location>
</feature>
<evidence type="ECO:0000313" key="3">
    <source>
        <dbReference type="EMBL" id="KTC98860.1"/>
    </source>
</evidence>
<feature type="transmembrane region" description="Helical" evidence="1">
    <location>
        <begin position="41"/>
        <end position="59"/>
    </location>
</feature>
<dbReference type="PANTHER" id="PTHR22911:SF137">
    <property type="entry name" value="SOLUTE CARRIER FAMILY 35 MEMBER G2-RELATED"/>
    <property type="match status" value="1"/>
</dbReference>
<dbReference type="EMBL" id="LNYC01000055">
    <property type="protein sequence ID" value="KTC98860.1"/>
    <property type="molecule type" value="Genomic_DNA"/>
</dbReference>